<dbReference type="NCBIfam" id="TIGR00738">
    <property type="entry name" value="rrf2_super"/>
    <property type="match status" value="1"/>
</dbReference>
<dbReference type="InterPro" id="IPR036388">
    <property type="entry name" value="WH-like_DNA-bd_sf"/>
</dbReference>
<dbReference type="GO" id="GO:0003700">
    <property type="term" value="F:DNA-binding transcription factor activity"/>
    <property type="evidence" value="ECO:0007669"/>
    <property type="project" value="TreeGrafter"/>
</dbReference>
<dbReference type="SUPFAM" id="SSF46785">
    <property type="entry name" value="Winged helix' DNA-binding domain"/>
    <property type="match status" value="1"/>
</dbReference>
<dbReference type="Proteomes" id="UP000199687">
    <property type="component" value="Unassembled WGS sequence"/>
</dbReference>
<keyword evidence="2" id="KW-1185">Reference proteome</keyword>
<evidence type="ECO:0000313" key="1">
    <source>
        <dbReference type="EMBL" id="SER25386.1"/>
    </source>
</evidence>
<name>A0A1H9MNW9_9BACI</name>
<dbReference type="RefSeq" id="WP_089739054.1">
    <property type="nucleotide sequence ID" value="NZ_FOGL01000002.1"/>
</dbReference>
<dbReference type="InterPro" id="IPR036390">
    <property type="entry name" value="WH_DNA-bd_sf"/>
</dbReference>
<proteinExistence type="predicted"/>
<dbReference type="OrthoDB" id="9808360at2"/>
<accession>A0A1H9MNW9</accession>
<dbReference type="PANTHER" id="PTHR33221:SF9">
    <property type="entry name" value="RRF2 FAMILY PROTEIN"/>
    <property type="match status" value="1"/>
</dbReference>
<dbReference type="InterPro" id="IPR000944">
    <property type="entry name" value="Tscrpt_reg_Rrf2"/>
</dbReference>
<dbReference type="EMBL" id="FOGL01000002">
    <property type="protein sequence ID" value="SER25386.1"/>
    <property type="molecule type" value="Genomic_DNA"/>
</dbReference>
<organism evidence="1 2">
    <name type="scientific">Gracilibacillus ureilyticus</name>
    <dbReference type="NCBI Taxonomy" id="531814"/>
    <lineage>
        <taxon>Bacteria</taxon>
        <taxon>Bacillati</taxon>
        <taxon>Bacillota</taxon>
        <taxon>Bacilli</taxon>
        <taxon>Bacillales</taxon>
        <taxon>Bacillaceae</taxon>
        <taxon>Gracilibacillus</taxon>
    </lineage>
</organism>
<dbReference type="PANTHER" id="PTHR33221">
    <property type="entry name" value="WINGED HELIX-TURN-HELIX TRANSCRIPTIONAL REGULATOR, RRF2 FAMILY"/>
    <property type="match status" value="1"/>
</dbReference>
<dbReference type="GO" id="GO:0005829">
    <property type="term" value="C:cytosol"/>
    <property type="evidence" value="ECO:0007669"/>
    <property type="project" value="TreeGrafter"/>
</dbReference>
<dbReference type="Gene3D" id="1.10.10.10">
    <property type="entry name" value="Winged helix-like DNA-binding domain superfamily/Winged helix DNA-binding domain"/>
    <property type="match status" value="1"/>
</dbReference>
<dbReference type="STRING" id="531814.SAMN04487944_10284"/>
<evidence type="ECO:0000313" key="2">
    <source>
        <dbReference type="Proteomes" id="UP000199687"/>
    </source>
</evidence>
<sequence>MKYSKATNYALHTIAYLALLPSGKTIGVKPLAEFQHVSPSYLSKVLTNLVKAGFIESVTGVNGGYKLIKKADEITFLDIIQAIEGTSSLFHCSLDNSPHDRQNCLIEKAMNEAERKMEEHLSSVTIEQITNQFDKDIGDSIRLDAK</sequence>
<dbReference type="Pfam" id="PF02082">
    <property type="entry name" value="Rrf2"/>
    <property type="match status" value="1"/>
</dbReference>
<protein>
    <submittedName>
        <fullName evidence="1">Transcriptional regulator, BadM/Rrf2 family</fullName>
    </submittedName>
</protein>
<gene>
    <name evidence="1" type="ORF">SAMN04487944_10284</name>
</gene>
<reference evidence="1 2" key="1">
    <citation type="submission" date="2016-10" db="EMBL/GenBank/DDBJ databases">
        <authorList>
            <person name="de Groot N.N."/>
        </authorList>
    </citation>
    <scope>NUCLEOTIDE SEQUENCE [LARGE SCALE GENOMIC DNA]</scope>
    <source>
        <strain evidence="1 2">CGMCC 1.7727</strain>
    </source>
</reference>
<dbReference type="PROSITE" id="PS51197">
    <property type="entry name" value="HTH_RRF2_2"/>
    <property type="match status" value="1"/>
</dbReference>
<dbReference type="AlphaFoldDB" id="A0A1H9MNW9"/>